<keyword evidence="1" id="KW-0175">Coiled coil</keyword>
<organism evidence="2 3">
    <name type="scientific">Exaiptasia diaphana</name>
    <name type="common">Tropical sea anemone</name>
    <name type="synonym">Aiptasia pulchella</name>
    <dbReference type="NCBI Taxonomy" id="2652724"/>
    <lineage>
        <taxon>Eukaryota</taxon>
        <taxon>Metazoa</taxon>
        <taxon>Cnidaria</taxon>
        <taxon>Anthozoa</taxon>
        <taxon>Hexacorallia</taxon>
        <taxon>Actiniaria</taxon>
        <taxon>Aiptasiidae</taxon>
        <taxon>Exaiptasia</taxon>
    </lineage>
</organism>
<evidence type="ECO:0000256" key="1">
    <source>
        <dbReference type="SAM" id="Coils"/>
    </source>
</evidence>
<dbReference type="GeneID" id="110240945"/>
<dbReference type="KEGG" id="epa:110240945"/>
<reference evidence="2" key="1">
    <citation type="submission" date="2022-11" db="UniProtKB">
        <authorList>
            <consortium name="EnsemblMetazoa"/>
        </authorList>
    </citation>
    <scope>IDENTIFICATION</scope>
</reference>
<proteinExistence type="predicted"/>
<dbReference type="RefSeq" id="XP_020902423.1">
    <property type="nucleotide sequence ID" value="XM_021046764.2"/>
</dbReference>
<accession>A0A913XCN5</accession>
<evidence type="ECO:0000313" key="2">
    <source>
        <dbReference type="EnsemblMetazoa" id="XP_020902423.1"/>
    </source>
</evidence>
<evidence type="ECO:0000313" key="3">
    <source>
        <dbReference type="Proteomes" id="UP000887567"/>
    </source>
</evidence>
<protein>
    <submittedName>
        <fullName evidence="2">Uncharacterized protein</fullName>
    </submittedName>
</protein>
<feature type="coiled-coil region" evidence="1">
    <location>
        <begin position="19"/>
        <end position="116"/>
    </location>
</feature>
<dbReference type="EnsemblMetazoa" id="XM_021046764.2">
    <property type="protein sequence ID" value="XP_020902423.1"/>
    <property type="gene ID" value="LOC110240945"/>
</dbReference>
<sequence length="140" mass="16585">MGIALGRCYQKEKTSSSSKRNLEKELETNRRWIEALEQQIDRKIRELSMSNADVQLELSKNKELRSKLNSFEKETEILKSMLKKSENEEERLRMELIRAYKELRCYREKLHKATDQLKSHILPGESKKVSEEQLDKSTLV</sequence>
<dbReference type="OrthoDB" id="10584228at2759"/>
<name>A0A913XCN5_EXADI</name>
<dbReference type="AlphaFoldDB" id="A0A913XCN5"/>
<dbReference type="Proteomes" id="UP000887567">
    <property type="component" value="Unplaced"/>
</dbReference>
<keyword evidence="3" id="KW-1185">Reference proteome</keyword>